<dbReference type="GO" id="GO:0005524">
    <property type="term" value="F:ATP binding"/>
    <property type="evidence" value="ECO:0007669"/>
    <property type="project" value="UniProtKB-UniRule"/>
</dbReference>
<reference evidence="3" key="1">
    <citation type="submission" date="2023-10" db="EMBL/GenBank/DDBJ databases">
        <title>Chromosome-level genome of the transformable northern wattle, Acacia crassicarpa.</title>
        <authorList>
            <person name="Massaro I."/>
            <person name="Sinha N.R."/>
            <person name="Poethig S."/>
            <person name="Leichty A.R."/>
        </authorList>
    </citation>
    <scope>NUCLEOTIDE SEQUENCE</scope>
    <source>
        <strain evidence="3">Acra3RX</strain>
        <tissue evidence="3">Leaf</tissue>
    </source>
</reference>
<evidence type="ECO:0000256" key="1">
    <source>
        <dbReference type="RuleBase" id="RU365090"/>
    </source>
</evidence>
<sequence>MDSNRAMLLAAAIQFQCKVLDLGIAKDDEESMGRIWDDAFASGINILLTSGGVSSNCFVAKSTGHQMSSQLLSMKSANALLEFPATGSIISAGTLVSAIVISDLKSMAICGKNMPSNPNFALPGNK</sequence>
<feature type="domain" description="MoeA C-terminal" evidence="2">
    <location>
        <begin position="56"/>
        <end position="100"/>
    </location>
</feature>
<dbReference type="GO" id="GO:0005829">
    <property type="term" value="C:cytosol"/>
    <property type="evidence" value="ECO:0007669"/>
    <property type="project" value="TreeGrafter"/>
</dbReference>
<dbReference type="SUPFAM" id="SSF63867">
    <property type="entry name" value="MoeA C-terminal domain-like"/>
    <property type="match status" value="1"/>
</dbReference>
<evidence type="ECO:0000313" key="3">
    <source>
        <dbReference type="EMBL" id="KAK4279777.1"/>
    </source>
</evidence>
<dbReference type="EC" id="2.7.7.75" evidence="1"/>
<comment type="pathway">
    <text evidence="1">Cofactor biosynthesis; molybdopterin biosynthesis.</text>
</comment>
<dbReference type="AlphaFoldDB" id="A0AAE1MYW1"/>
<keyword evidence="1" id="KW-0500">Molybdenum</keyword>
<comment type="caution">
    <text evidence="3">The sequence shown here is derived from an EMBL/GenBank/DDBJ whole genome shotgun (WGS) entry which is preliminary data.</text>
</comment>
<keyword evidence="1" id="KW-0479">Metal-binding</keyword>
<evidence type="ECO:0000313" key="4">
    <source>
        <dbReference type="Proteomes" id="UP001293593"/>
    </source>
</evidence>
<organism evidence="3 4">
    <name type="scientific">Acacia crassicarpa</name>
    <name type="common">northern wattle</name>
    <dbReference type="NCBI Taxonomy" id="499986"/>
    <lineage>
        <taxon>Eukaryota</taxon>
        <taxon>Viridiplantae</taxon>
        <taxon>Streptophyta</taxon>
        <taxon>Embryophyta</taxon>
        <taxon>Tracheophyta</taxon>
        <taxon>Spermatophyta</taxon>
        <taxon>Magnoliopsida</taxon>
        <taxon>eudicotyledons</taxon>
        <taxon>Gunneridae</taxon>
        <taxon>Pentapetalae</taxon>
        <taxon>rosids</taxon>
        <taxon>fabids</taxon>
        <taxon>Fabales</taxon>
        <taxon>Fabaceae</taxon>
        <taxon>Caesalpinioideae</taxon>
        <taxon>mimosoid clade</taxon>
        <taxon>Acacieae</taxon>
        <taxon>Acacia</taxon>
    </lineage>
</organism>
<comment type="similarity">
    <text evidence="1">Belongs to the MoeA family.</text>
</comment>
<keyword evidence="1" id="KW-0460">Magnesium</keyword>
<comment type="catalytic activity">
    <reaction evidence="1">
        <text>adenylyl-molybdopterin + molybdate = Mo-molybdopterin + AMP + H(+)</text>
        <dbReference type="Rhea" id="RHEA:35047"/>
        <dbReference type="ChEBI" id="CHEBI:15378"/>
        <dbReference type="ChEBI" id="CHEBI:36264"/>
        <dbReference type="ChEBI" id="CHEBI:62727"/>
        <dbReference type="ChEBI" id="CHEBI:71302"/>
        <dbReference type="ChEBI" id="CHEBI:456215"/>
    </reaction>
</comment>
<dbReference type="Gene3D" id="3.40.980.10">
    <property type="entry name" value="MoaB/Mog-like domain"/>
    <property type="match status" value="1"/>
</dbReference>
<dbReference type="InterPro" id="IPR038987">
    <property type="entry name" value="MoeA-like"/>
</dbReference>
<dbReference type="GO" id="GO:0061599">
    <property type="term" value="F:molybdopterin molybdotransferase activity"/>
    <property type="evidence" value="ECO:0007669"/>
    <property type="project" value="UniProtKB-UniRule"/>
</dbReference>
<keyword evidence="1" id="KW-0808">Transferase</keyword>
<evidence type="ECO:0000259" key="2">
    <source>
        <dbReference type="Pfam" id="PF03454"/>
    </source>
</evidence>
<comment type="cofactor">
    <cofactor evidence="1">
        <name>Mg(2+)</name>
        <dbReference type="ChEBI" id="CHEBI:18420"/>
    </cofactor>
</comment>
<dbReference type="PANTHER" id="PTHR10192:SF5">
    <property type="entry name" value="GEPHYRIN"/>
    <property type="match status" value="1"/>
</dbReference>
<dbReference type="InterPro" id="IPR036425">
    <property type="entry name" value="MoaB/Mog-like_dom_sf"/>
</dbReference>
<dbReference type="Proteomes" id="UP001293593">
    <property type="component" value="Unassembled WGS sequence"/>
</dbReference>
<dbReference type="InterPro" id="IPR036688">
    <property type="entry name" value="MoeA_C_domain_IV_sf"/>
</dbReference>
<proteinExistence type="inferred from homology"/>
<keyword evidence="1" id="KW-0501">Molybdenum cofactor biosynthesis</keyword>
<dbReference type="SUPFAM" id="SSF53218">
    <property type="entry name" value="Molybdenum cofactor biosynthesis proteins"/>
    <property type="match status" value="1"/>
</dbReference>
<keyword evidence="4" id="KW-1185">Reference proteome</keyword>
<accession>A0AAE1MYW1</accession>
<dbReference type="EMBL" id="JAWXYG010000002">
    <property type="protein sequence ID" value="KAK4279777.1"/>
    <property type="molecule type" value="Genomic_DNA"/>
</dbReference>
<name>A0AAE1MYW1_9FABA</name>
<dbReference type="GO" id="GO:0061598">
    <property type="term" value="F:molybdopterin adenylyltransferase activity"/>
    <property type="evidence" value="ECO:0007669"/>
    <property type="project" value="UniProtKB-UniRule"/>
</dbReference>
<dbReference type="Pfam" id="PF03454">
    <property type="entry name" value="MoeA_C"/>
    <property type="match status" value="1"/>
</dbReference>
<gene>
    <name evidence="3" type="ORF">QN277_011498</name>
</gene>
<dbReference type="Gene3D" id="2.40.340.10">
    <property type="entry name" value="MoeA, C-terminal, domain IV"/>
    <property type="match status" value="1"/>
</dbReference>
<protein>
    <recommendedName>
        <fullName evidence="1">Molybdopterin biosynthesis protein CNX1</fullName>
    </recommendedName>
    <alternativeName>
        <fullName evidence="1">Molybdenum cofactor biosynthesis enzyme CNX1</fullName>
    </alternativeName>
    <domain>
        <recommendedName>
            <fullName evidence="1">Molybdopterin molybdenumtransferase</fullName>
            <shortName evidence="1">MPT Mo-transferase</shortName>
            <ecNumber evidence="1">2.10.1.1</ecNumber>
        </recommendedName>
        <alternativeName>
            <fullName evidence="1">Domain E</fullName>
        </alternativeName>
    </domain>
    <domain>
        <recommendedName>
            <fullName evidence="1">Molybdopterin adenylyltransferase</fullName>
            <shortName evidence="1">MPT adenylyltransferase</shortName>
            <ecNumber evidence="1">2.7.7.75</ecNumber>
        </recommendedName>
        <alternativeName>
            <fullName evidence="1">Domain G</fullName>
        </alternativeName>
    </domain>
</protein>
<comment type="catalytic activity">
    <reaction evidence="1">
        <text>molybdopterin + ATP + H(+) = adenylyl-molybdopterin + diphosphate</text>
        <dbReference type="Rhea" id="RHEA:31331"/>
        <dbReference type="ChEBI" id="CHEBI:15378"/>
        <dbReference type="ChEBI" id="CHEBI:30616"/>
        <dbReference type="ChEBI" id="CHEBI:33019"/>
        <dbReference type="ChEBI" id="CHEBI:58698"/>
        <dbReference type="ChEBI" id="CHEBI:62727"/>
    </reaction>
</comment>
<dbReference type="GO" id="GO:0046872">
    <property type="term" value="F:metal ion binding"/>
    <property type="evidence" value="ECO:0007669"/>
    <property type="project" value="UniProtKB-UniRule"/>
</dbReference>
<dbReference type="GO" id="GO:0006777">
    <property type="term" value="P:Mo-molybdopterin cofactor biosynthetic process"/>
    <property type="evidence" value="ECO:0007669"/>
    <property type="project" value="UniProtKB-UniRule"/>
</dbReference>
<dbReference type="InterPro" id="IPR005111">
    <property type="entry name" value="MoeA_C_domain_IV"/>
</dbReference>
<dbReference type="PANTHER" id="PTHR10192">
    <property type="entry name" value="MOLYBDOPTERIN BIOSYNTHESIS PROTEIN"/>
    <property type="match status" value="1"/>
</dbReference>
<dbReference type="EC" id="2.10.1.1" evidence="1"/>
<comment type="function">
    <text evidence="1">Catalyzes two steps in the biosynthesis of the molybdenum cofactor. In the first step, molybdopterin is adenylated. Subsequently, molybdate is inserted into adenylated molybdopterin and AMP is released.</text>
</comment>